<keyword evidence="3" id="KW-1185">Reference proteome</keyword>
<evidence type="ECO:0000313" key="2">
    <source>
        <dbReference type="EMBL" id="AFU99474.2"/>
    </source>
</evidence>
<dbReference type="KEGG" id="saga:M5M_11485"/>
<dbReference type="OrthoDB" id="5610858at2"/>
<dbReference type="RefSeq" id="WP_016389362.1">
    <property type="nucleotide sequence ID" value="NC_018868.3"/>
</dbReference>
<evidence type="ECO:0008006" key="4">
    <source>
        <dbReference type="Google" id="ProtNLM"/>
    </source>
</evidence>
<dbReference type="InterPro" id="IPR032811">
    <property type="entry name" value="Put_conjugal_transfer"/>
</dbReference>
<dbReference type="Pfam" id="PF13729">
    <property type="entry name" value="TraF_2"/>
    <property type="match status" value="1"/>
</dbReference>
<dbReference type="HOGENOM" id="CLU_045978_0_0_6"/>
<evidence type="ECO:0000256" key="1">
    <source>
        <dbReference type="SAM" id="SignalP"/>
    </source>
</evidence>
<organism evidence="2 3">
    <name type="scientific">Simiduia agarivorans (strain DSM 21679 / JCM 13881 / BCRC 17597 / SA1)</name>
    <dbReference type="NCBI Taxonomy" id="1117647"/>
    <lineage>
        <taxon>Bacteria</taxon>
        <taxon>Pseudomonadati</taxon>
        <taxon>Pseudomonadota</taxon>
        <taxon>Gammaproteobacteria</taxon>
        <taxon>Cellvibrionales</taxon>
        <taxon>Cellvibrionaceae</taxon>
        <taxon>Simiduia</taxon>
    </lineage>
</organism>
<evidence type="ECO:0000313" key="3">
    <source>
        <dbReference type="Proteomes" id="UP000000466"/>
    </source>
</evidence>
<keyword evidence="1" id="KW-0732">Signal</keyword>
<dbReference type="EMBL" id="CP003746">
    <property type="protein sequence ID" value="AFU99474.2"/>
    <property type="molecule type" value="Genomic_DNA"/>
</dbReference>
<dbReference type="eggNOG" id="ENOG502ZBYH">
    <property type="taxonomic scope" value="Bacteria"/>
</dbReference>
<accession>K4KJY8</accession>
<reference evidence="2 3" key="1">
    <citation type="journal article" date="2013" name="Genome Announc.">
        <title>Complete genome sequence of Simiduia agarivorans SA1(T), a marine bacterium able to degrade a variety of polysaccharides.</title>
        <authorList>
            <person name="Lin S.Y."/>
            <person name="Shieh W.Y."/>
            <person name="Chen J.S."/>
            <person name="Tang S.L."/>
        </authorList>
    </citation>
    <scope>NUCLEOTIDE SEQUENCE [LARGE SCALE GENOMIC DNA]</scope>
    <source>
        <strain evidence="3">DSM 21679 / JCM 13881 / BCRC 17597 / SA1</strain>
    </source>
</reference>
<dbReference type="Proteomes" id="UP000000466">
    <property type="component" value="Chromosome"/>
</dbReference>
<sequence length="472" mass="50043">MHPAATRYLCTLFALACASSVHSAGNAGRTGPATTFGPVSHAQLGLSNSGNPAAQAYDRSRMDQDDGVIGGLHLGAGLEYGNVSELFDKVDDIADSLLSDSGLAEKNIYNIDFNNPDLNGLVDAIDQEADRVDDLLASIGDSGYANATVNGQIPIVFAADVFGGTLGVEYRYAATASAVALPELLNFDTQAALTALQTAFDPNNPQTSYDLTGGVTLAVDPLTGDVAIGFDNDSTLLTRAAKISEFGVSWSKGLNMSGGKLFFGVTPKYTSMGLSNVASRVGDITDAEELFDDIRDASFKTEGKIGLDAGLLWVAQNYRLGVTGTNLLEPSFKFPALDTSGFTNPAITAQLAALETYTLERQFTLEGGLFTADHQWSLNIAYDTQAITDPIGKEAQWLSISGGWHSDNFWLPNVRLGYHKNQTGSELGYYAFGLTLFGYVNLDLGYSPDKVTIDGDSLPRGASASLGFNFGF</sequence>
<dbReference type="AlphaFoldDB" id="K4KJY8"/>
<proteinExistence type="predicted"/>
<feature type="chain" id="PRO_5003879840" description="Plasmid transfer operon, TraF, protein" evidence="1">
    <location>
        <begin position="24"/>
        <end position="472"/>
    </location>
</feature>
<dbReference type="STRING" id="1117647.M5M_11485"/>
<gene>
    <name evidence="2" type="ordered locus">M5M_11485</name>
</gene>
<protein>
    <recommendedName>
        <fullName evidence="4">Plasmid transfer operon, TraF, protein</fullName>
    </recommendedName>
</protein>
<name>K4KJY8_SIMAS</name>
<feature type="signal peptide" evidence="1">
    <location>
        <begin position="1"/>
        <end position="23"/>
    </location>
</feature>